<feature type="region of interest" description="Disordered" evidence="1">
    <location>
        <begin position="1"/>
        <end position="31"/>
    </location>
</feature>
<dbReference type="AlphaFoldDB" id="A0AAX4K480"/>
<protein>
    <submittedName>
        <fullName evidence="2">Uncharacterized protein</fullName>
    </submittedName>
</protein>
<evidence type="ECO:0000313" key="3">
    <source>
        <dbReference type="Proteomes" id="UP001355207"/>
    </source>
</evidence>
<dbReference type="RefSeq" id="XP_066079293.1">
    <property type="nucleotide sequence ID" value="XM_066223196.1"/>
</dbReference>
<name>A0AAX4K480_9TREE</name>
<keyword evidence="3" id="KW-1185">Reference proteome</keyword>
<sequence>MVEHHLFETGADSGPGIRRGTTYEYSSCGDPNHLQDNQLKLTRVKQFEDETSNMSGKPEFYRIDVLDHKAGFFSAERQGGLPYPIARFMYSTNWTAKDPFAGEELEAKSSILTEEPTKFIKNQEEKVQRLYETLVKLKTIHLSQDEDTNSVLSMNSRKGKFERTAMHQVSHMGLRSIFLELKEELPKGEEGRYLRSHTFKSETDNAKIYLFEACNTQEELSDDGMICKPNREKDCRITATSPYLSMEAERDLLGYGSDDELKHIQASSKSWDIIKDRILRKQWLTNDERALYDELSSKISST</sequence>
<evidence type="ECO:0000313" key="2">
    <source>
        <dbReference type="EMBL" id="WWC92531.1"/>
    </source>
</evidence>
<dbReference type="GeneID" id="91098158"/>
<dbReference type="EMBL" id="CP144107">
    <property type="protein sequence ID" value="WWC92531.1"/>
    <property type="molecule type" value="Genomic_DNA"/>
</dbReference>
<gene>
    <name evidence="2" type="ORF">L201_007490</name>
</gene>
<organism evidence="2 3">
    <name type="scientific">Kwoniella dendrophila CBS 6074</name>
    <dbReference type="NCBI Taxonomy" id="1295534"/>
    <lineage>
        <taxon>Eukaryota</taxon>
        <taxon>Fungi</taxon>
        <taxon>Dikarya</taxon>
        <taxon>Basidiomycota</taxon>
        <taxon>Agaricomycotina</taxon>
        <taxon>Tremellomycetes</taxon>
        <taxon>Tremellales</taxon>
        <taxon>Cryptococcaceae</taxon>
        <taxon>Kwoniella</taxon>
    </lineage>
</organism>
<evidence type="ECO:0000256" key="1">
    <source>
        <dbReference type="SAM" id="MobiDB-lite"/>
    </source>
</evidence>
<reference evidence="2 3" key="1">
    <citation type="submission" date="2024-01" db="EMBL/GenBank/DDBJ databases">
        <title>Comparative genomics of Cryptococcus and Kwoniella reveals pathogenesis evolution and contrasting modes of karyotype evolution via chromosome fusion or intercentromeric recombination.</title>
        <authorList>
            <person name="Coelho M.A."/>
            <person name="David-Palma M."/>
            <person name="Shea T."/>
            <person name="Bowers K."/>
            <person name="McGinley-Smith S."/>
            <person name="Mohammad A.W."/>
            <person name="Gnirke A."/>
            <person name="Yurkov A.M."/>
            <person name="Nowrousian M."/>
            <person name="Sun S."/>
            <person name="Cuomo C.A."/>
            <person name="Heitman J."/>
        </authorList>
    </citation>
    <scope>NUCLEOTIDE SEQUENCE [LARGE SCALE GENOMIC DNA]</scope>
    <source>
        <strain evidence="2 3">CBS 6074</strain>
    </source>
</reference>
<accession>A0AAX4K480</accession>
<dbReference type="Proteomes" id="UP001355207">
    <property type="component" value="Chromosome 10"/>
</dbReference>
<proteinExistence type="predicted"/>